<accession>S0FF06</accession>
<dbReference type="RefSeq" id="WP_004630875.1">
    <property type="nucleotide sequence ID" value="NZ_AORV01000072.1"/>
</dbReference>
<sequence>MRYKVNTIVRNCIKKECECKSCAFNGIEGMCSGCTECFEHKILASVSECRIIKKGNWSGFGAIALKDSYMISIPAGPCDIPEYFYISEYEFDTFEEWKDDASRILEIEQREHY</sequence>
<gene>
    <name evidence="1" type="ORF">CTER_5226</name>
</gene>
<evidence type="ECO:0000313" key="2">
    <source>
        <dbReference type="Proteomes" id="UP000014155"/>
    </source>
</evidence>
<dbReference type="EMBL" id="AORV01000072">
    <property type="protein sequence ID" value="EMS69140.1"/>
    <property type="molecule type" value="Genomic_DNA"/>
</dbReference>
<proteinExistence type="predicted"/>
<reference evidence="1 2" key="1">
    <citation type="journal article" date="2013" name="Genome Announc.">
        <title>Draft Genome Sequence of the Cellulolytic, Mesophilic, Anaerobic Bacterium Clostridium termitidis Strain CT1112 (DSM 5398).</title>
        <authorList>
            <person name="Lal S."/>
            <person name="Ramachandran U."/>
            <person name="Zhang X."/>
            <person name="Munir R."/>
            <person name="Sparling R."/>
            <person name="Levin D.B."/>
        </authorList>
    </citation>
    <scope>NUCLEOTIDE SEQUENCE [LARGE SCALE GENOMIC DNA]</scope>
    <source>
        <strain evidence="1 2">CT1112</strain>
    </source>
</reference>
<keyword evidence="2" id="KW-1185">Reference proteome</keyword>
<dbReference type="Proteomes" id="UP000014155">
    <property type="component" value="Unassembled WGS sequence"/>
</dbReference>
<organism evidence="1 2">
    <name type="scientific">Ruminiclostridium cellobioparum subsp. termitidis CT1112</name>
    <dbReference type="NCBI Taxonomy" id="1195236"/>
    <lineage>
        <taxon>Bacteria</taxon>
        <taxon>Bacillati</taxon>
        <taxon>Bacillota</taxon>
        <taxon>Clostridia</taxon>
        <taxon>Eubacteriales</taxon>
        <taxon>Oscillospiraceae</taxon>
        <taxon>Ruminiclostridium</taxon>
    </lineage>
</organism>
<comment type="caution">
    <text evidence="1">The sequence shown here is derived from an EMBL/GenBank/DDBJ whole genome shotgun (WGS) entry which is preliminary data.</text>
</comment>
<protein>
    <submittedName>
        <fullName evidence="1">Uncharacterized protein</fullName>
    </submittedName>
</protein>
<name>S0FF06_RUMCE</name>
<dbReference type="PATRIC" id="fig|1195236.3.peg.5362"/>
<dbReference type="AlphaFoldDB" id="S0FF06"/>
<evidence type="ECO:0000313" key="1">
    <source>
        <dbReference type="EMBL" id="EMS69140.1"/>
    </source>
</evidence>